<proteinExistence type="predicted"/>
<dbReference type="Gene3D" id="3.40.50.11380">
    <property type="match status" value="1"/>
</dbReference>
<dbReference type="PANTHER" id="PTHR44998:SF1">
    <property type="entry name" value="UDP-N-ACETYLGLUCOSAMINE--PEPTIDE N-ACETYLGLUCOSAMINYLTRANSFERASE 110 KDA SUBUNIT"/>
    <property type="match status" value="1"/>
</dbReference>
<dbReference type="Gene3D" id="3.40.50.2000">
    <property type="entry name" value="Glycogen Phosphorylase B"/>
    <property type="match status" value="1"/>
</dbReference>
<gene>
    <name evidence="1" type="ORF">BGC07_13655</name>
</gene>
<keyword evidence="2" id="KW-1185">Reference proteome</keyword>
<comment type="caution">
    <text evidence="1">The sequence shown here is derived from an EMBL/GenBank/DDBJ whole genome shotgun (WGS) entry which is preliminary data.</text>
</comment>
<evidence type="ECO:0000313" key="1">
    <source>
        <dbReference type="EMBL" id="ODN43750.1"/>
    </source>
</evidence>
<accession>A0ABX3A8I6</accession>
<dbReference type="Proteomes" id="UP000094329">
    <property type="component" value="Unassembled WGS sequence"/>
</dbReference>
<name>A0ABX3A8I6_9GAMM</name>
<reference evidence="1 2" key="1">
    <citation type="submission" date="2016-08" db="EMBL/GenBank/DDBJ databases">
        <title>Draft genome sequence of Candidatus Piscirickettsia litoralis, from seawater.</title>
        <authorList>
            <person name="Wan X."/>
            <person name="Lee A.J."/>
            <person name="Hou S."/>
            <person name="Donachie S.P."/>
        </authorList>
    </citation>
    <scope>NUCLEOTIDE SEQUENCE [LARGE SCALE GENOMIC DNA]</scope>
    <source>
        <strain evidence="1 2">Y2</strain>
    </source>
</reference>
<evidence type="ECO:0000313" key="2">
    <source>
        <dbReference type="Proteomes" id="UP000094329"/>
    </source>
</evidence>
<dbReference type="EMBL" id="MDTU01000001">
    <property type="protein sequence ID" value="ODN43750.1"/>
    <property type="molecule type" value="Genomic_DNA"/>
</dbReference>
<sequence>MRLAPVQAVGIGSPVTSGNNNIEYSIQPTTSLQEKKTQQYYSEKINYINGIFYGEINLAHINIEHSNSLPNGNIYMCHHSHFKIHPEMDDIFLEICNRDKNSVIVLGSLPYFSTLKAIEYRLSEKLGDKYKKHIFILPELNLASLQGILSKSHVMLDTLFFGSGTTAVEATHALLPVVSYPNLRHTYVSKIVEDIYNLLDCQHIKNACIAYNTNDYIEKCVEIATNHELRNFIKKK</sequence>
<dbReference type="PANTHER" id="PTHR44998">
    <property type="match status" value="1"/>
</dbReference>
<protein>
    <recommendedName>
        <fullName evidence="3">O-GlcNAc transferase C-terminal domain-containing protein</fullName>
    </recommendedName>
</protein>
<organism evidence="1 2">
    <name type="scientific">Piscirickettsia litoralis</name>
    <dbReference type="NCBI Taxonomy" id="1891921"/>
    <lineage>
        <taxon>Bacteria</taxon>
        <taxon>Pseudomonadati</taxon>
        <taxon>Pseudomonadota</taxon>
        <taxon>Gammaproteobacteria</taxon>
        <taxon>Thiotrichales</taxon>
        <taxon>Piscirickettsiaceae</taxon>
        <taxon>Piscirickettsia</taxon>
    </lineage>
</organism>
<evidence type="ECO:0008006" key="3">
    <source>
        <dbReference type="Google" id="ProtNLM"/>
    </source>
</evidence>